<proteinExistence type="predicted"/>
<dbReference type="EMBL" id="JAACXV010010591">
    <property type="protein sequence ID" value="KAF7275393.1"/>
    <property type="molecule type" value="Genomic_DNA"/>
</dbReference>
<gene>
    <name evidence="1" type="ORF">GWI33_011796</name>
</gene>
<name>A0A834IC96_RHYFE</name>
<comment type="caution">
    <text evidence="1">The sequence shown here is derived from an EMBL/GenBank/DDBJ whole genome shotgun (WGS) entry which is preliminary data.</text>
</comment>
<sequence length="117" mass="13515">MDHIWFKCHFTMKKPSSMLQKSMLLKCDKKCGGIPARRRGSGPPDRLPTQKFNIIFPIHPGSFCSRSNAGNLYASRDPSRPHLSDDRVFPNHGRVLKRSRSLIYRPRGRRFDSFASR</sequence>
<dbReference type="AlphaFoldDB" id="A0A834IC96"/>
<organism evidence="1 2">
    <name type="scientific">Rhynchophorus ferrugineus</name>
    <name type="common">Red palm weevil</name>
    <name type="synonym">Curculio ferrugineus</name>
    <dbReference type="NCBI Taxonomy" id="354439"/>
    <lineage>
        <taxon>Eukaryota</taxon>
        <taxon>Metazoa</taxon>
        <taxon>Ecdysozoa</taxon>
        <taxon>Arthropoda</taxon>
        <taxon>Hexapoda</taxon>
        <taxon>Insecta</taxon>
        <taxon>Pterygota</taxon>
        <taxon>Neoptera</taxon>
        <taxon>Endopterygota</taxon>
        <taxon>Coleoptera</taxon>
        <taxon>Polyphaga</taxon>
        <taxon>Cucujiformia</taxon>
        <taxon>Curculionidae</taxon>
        <taxon>Dryophthorinae</taxon>
        <taxon>Rhynchophorus</taxon>
    </lineage>
</organism>
<protein>
    <submittedName>
        <fullName evidence="1">Uncharacterized protein</fullName>
    </submittedName>
</protein>
<reference evidence="1" key="1">
    <citation type="submission" date="2020-08" db="EMBL/GenBank/DDBJ databases">
        <title>Genome sequencing and assembly of the red palm weevil Rhynchophorus ferrugineus.</title>
        <authorList>
            <person name="Dias G.B."/>
            <person name="Bergman C.M."/>
            <person name="Manee M."/>
        </authorList>
    </citation>
    <scope>NUCLEOTIDE SEQUENCE</scope>
    <source>
        <strain evidence="1">AA-2017</strain>
        <tissue evidence="1">Whole larva</tissue>
    </source>
</reference>
<accession>A0A834IC96</accession>
<evidence type="ECO:0000313" key="2">
    <source>
        <dbReference type="Proteomes" id="UP000625711"/>
    </source>
</evidence>
<keyword evidence="2" id="KW-1185">Reference proteome</keyword>
<dbReference type="Proteomes" id="UP000625711">
    <property type="component" value="Unassembled WGS sequence"/>
</dbReference>
<evidence type="ECO:0000313" key="1">
    <source>
        <dbReference type="EMBL" id="KAF7275393.1"/>
    </source>
</evidence>